<proteinExistence type="inferred from homology"/>
<dbReference type="InterPro" id="IPR001173">
    <property type="entry name" value="Glyco_trans_2-like"/>
</dbReference>
<dbReference type="FunFam" id="3.90.550.10:FF:000047">
    <property type="entry name" value="Glucans biosynthesis glucosyltransferase H"/>
    <property type="match status" value="1"/>
</dbReference>
<keyword evidence="8 12" id="KW-0808">Transferase</keyword>
<evidence type="ECO:0000256" key="5">
    <source>
        <dbReference type="ARBA" id="ARBA00022475"/>
    </source>
</evidence>
<comment type="function">
    <text evidence="12">Involved in the biosynthesis of osmoregulated periplasmic glucans (OPGs).</text>
</comment>
<keyword evidence="9 12" id="KW-0812">Transmembrane</keyword>
<dbReference type="EC" id="2.4.1.-" evidence="12"/>
<dbReference type="NCBIfam" id="NF003962">
    <property type="entry name" value="PRK05454.2-5"/>
    <property type="match status" value="1"/>
</dbReference>
<organism evidence="14 15">
    <name type="scientific">Halotalea alkalilenta</name>
    <dbReference type="NCBI Taxonomy" id="376489"/>
    <lineage>
        <taxon>Bacteria</taxon>
        <taxon>Pseudomonadati</taxon>
        <taxon>Pseudomonadota</taxon>
        <taxon>Gammaproteobacteria</taxon>
        <taxon>Oceanospirillales</taxon>
        <taxon>Halomonadaceae</taxon>
        <taxon>Halotalea</taxon>
    </lineage>
</organism>
<evidence type="ECO:0000256" key="9">
    <source>
        <dbReference type="ARBA" id="ARBA00022692"/>
    </source>
</evidence>
<dbReference type="InterPro" id="IPR023725">
    <property type="entry name" value="Glucans_biosynth_gluTrFase_H"/>
</dbReference>
<evidence type="ECO:0000256" key="7">
    <source>
        <dbReference type="ARBA" id="ARBA00022676"/>
    </source>
</evidence>
<evidence type="ECO:0000256" key="12">
    <source>
        <dbReference type="HAMAP-Rule" id="MF_01072"/>
    </source>
</evidence>
<keyword evidence="6" id="KW-0997">Cell inner membrane</keyword>
<dbReference type="UniPathway" id="UPA00637"/>
<dbReference type="GO" id="GO:0016758">
    <property type="term" value="F:hexosyltransferase activity"/>
    <property type="evidence" value="ECO:0007669"/>
    <property type="project" value="UniProtKB-UniRule"/>
</dbReference>
<feature type="transmembrane region" description="Helical" evidence="12">
    <location>
        <begin position="560"/>
        <end position="586"/>
    </location>
</feature>
<dbReference type="HAMAP" id="MF_01072">
    <property type="entry name" value="MdoH_OpgH"/>
    <property type="match status" value="1"/>
</dbReference>
<feature type="transmembrane region" description="Helical" evidence="12">
    <location>
        <begin position="678"/>
        <end position="703"/>
    </location>
</feature>
<reference evidence="14 15" key="1">
    <citation type="submission" date="2016-04" db="EMBL/GenBank/DDBJ databases">
        <title>Complete Genome Sequence of Halotalea alkalilenta IHB B 13600.</title>
        <authorList>
            <person name="Swarnkar M.K."/>
            <person name="Sharma A."/>
            <person name="Kaushal K."/>
            <person name="Soni R."/>
            <person name="Rana S."/>
            <person name="Singh A.K."/>
            <person name="Gulati A."/>
        </authorList>
    </citation>
    <scope>NUCLEOTIDE SEQUENCE [LARGE SCALE GENOMIC DNA]</scope>
    <source>
        <strain evidence="14 15">IHB B 13600</strain>
    </source>
</reference>
<keyword evidence="11 12" id="KW-0472">Membrane</keyword>
<dbReference type="InterPro" id="IPR029044">
    <property type="entry name" value="Nucleotide-diphossugar_trans"/>
</dbReference>
<feature type="transmembrane region" description="Helical" evidence="12">
    <location>
        <begin position="155"/>
        <end position="174"/>
    </location>
</feature>
<protein>
    <recommendedName>
        <fullName evidence="4 12">Glucans biosynthesis glucosyltransferase H</fullName>
        <ecNumber evidence="12">2.4.1.-</ecNumber>
    </recommendedName>
</protein>
<name>A0A172YGV0_9GAMM</name>
<dbReference type="CDD" id="cd04191">
    <property type="entry name" value="Glucan_BSP_MdoH"/>
    <property type="match status" value="1"/>
</dbReference>
<dbReference type="GO" id="GO:0005886">
    <property type="term" value="C:plasma membrane"/>
    <property type="evidence" value="ECO:0007669"/>
    <property type="project" value="UniProtKB-SubCell"/>
</dbReference>
<comment type="subcellular location">
    <subcellularLocation>
        <location evidence="1">Cell inner membrane</location>
        <topology evidence="1">Multi-pass membrane protein</topology>
    </subcellularLocation>
    <subcellularLocation>
        <location evidence="12">Cell membrane</location>
        <topology evidence="12">Multi-pass membrane protein</topology>
    </subcellularLocation>
</comment>
<dbReference type="AlphaFoldDB" id="A0A172YGV0"/>
<dbReference type="PANTHER" id="PTHR43867">
    <property type="entry name" value="CELLULOSE SYNTHASE CATALYTIC SUBUNIT A [UDP-FORMING]"/>
    <property type="match status" value="1"/>
</dbReference>
<comment type="similarity">
    <text evidence="3 12">Belongs to the glycosyltransferase 2 family. OpgH subfamily.</text>
</comment>
<evidence type="ECO:0000256" key="6">
    <source>
        <dbReference type="ARBA" id="ARBA00022519"/>
    </source>
</evidence>
<comment type="pathway">
    <text evidence="2 12">Glycan metabolism; osmoregulated periplasmic glucan (OPG) biosynthesis.</text>
</comment>
<dbReference type="SUPFAM" id="SSF53448">
    <property type="entry name" value="Nucleotide-diphospho-sugar transferases"/>
    <property type="match status" value="1"/>
</dbReference>
<gene>
    <name evidence="12" type="primary">opgH</name>
    <name evidence="14" type="ORF">A5892_12990</name>
</gene>
<evidence type="ECO:0000313" key="15">
    <source>
        <dbReference type="Proteomes" id="UP000077875"/>
    </source>
</evidence>
<evidence type="ECO:0000256" key="10">
    <source>
        <dbReference type="ARBA" id="ARBA00022989"/>
    </source>
</evidence>
<keyword evidence="5 12" id="KW-1003">Cell membrane</keyword>
<dbReference type="RefSeq" id="WP_064123169.1">
    <property type="nucleotide sequence ID" value="NZ_CP015243.1"/>
</dbReference>
<keyword evidence="10 12" id="KW-1133">Transmembrane helix</keyword>
<feature type="domain" description="Glycosyltransferase 2-like" evidence="13">
    <location>
        <begin position="338"/>
        <end position="553"/>
    </location>
</feature>
<dbReference type="NCBIfam" id="NF003958">
    <property type="entry name" value="PRK05454.2-1"/>
    <property type="match status" value="1"/>
</dbReference>
<feature type="transmembrane region" description="Helical" evidence="12">
    <location>
        <begin position="598"/>
        <end position="619"/>
    </location>
</feature>
<evidence type="ECO:0000256" key="11">
    <source>
        <dbReference type="ARBA" id="ARBA00023136"/>
    </source>
</evidence>
<evidence type="ECO:0000256" key="8">
    <source>
        <dbReference type="ARBA" id="ARBA00022679"/>
    </source>
</evidence>
<evidence type="ECO:0000313" key="14">
    <source>
        <dbReference type="EMBL" id="ANF58272.1"/>
    </source>
</evidence>
<sequence>MPDQIPTPFNPARDYLERLALQARGIKARRELLGHAEQELSLAEVHQRLGGGATREDDPASVSVLHRLELIYGVDRLAPPSVLGFDRAGRVQLATTPPINRTPIAPKPWTTGPIARVIKGIRLRMGKAQPWMSKREASERPAKPRWRKVGMARRVLLLALVVAQSVLAISYMSTVLPQDGRTPLEFSVMVLFGLLFAWVSSGFWTALMGFFQLLTGRDRYSINADEVDTEAPIAADARTALVMPICNEDVSRVFAGLKATYLSLADAGQLEHFDVYVCSDSYDPDICVEEQHAWLRLCREVEGFGRIFYRRRRRRVKRKSGNIDDWCRRFGANYRYMVVLDADSVMSGACLKRLVQLMEAHPNAGLIQSAPIAAGAHNLYARLQQFATRVYGPLFTAGLHFWQLGESHYWGHNAIIRVDPFMRYCALAPLPGKGSLSGEILSHDFVEAALMRRAGYGVWIAYDLPGSYEEMPPNLIDELQRDRRWCHGNLMNFRLFLVKGMHPVHRAVFLTGVMSYLSAPLWFLFLALSTAMLAVTTFSVPQYFTQPMQLFPTWPEWHPWRAVALFCTTLTLLFLPKFLSVILIAVKGASQFGGTLRLFVSMVIESLVSMLLAPVRMLFHTRFVLAALFGIKAKWTSPDRESSETSWGEATRRHGGQTLFGILWIAGVFMLDPRFLMWLSPIVGALVVSIPVSVITSKVGLGLGARRRRLFRIPEESNPPRELRRTWKFTAIARERHAAPSFVESVVSPAANALACAMGVARHGESEALEAQRQSIVRHALVAGPDKLENGLRLSLLDDPVMLSRLHYEVWERHDRFPSWISSTYGEEQLPRRLAL</sequence>
<evidence type="ECO:0000256" key="2">
    <source>
        <dbReference type="ARBA" id="ARBA00005001"/>
    </source>
</evidence>
<dbReference type="GO" id="GO:0009250">
    <property type="term" value="P:glucan biosynthetic process"/>
    <property type="evidence" value="ECO:0007669"/>
    <property type="project" value="UniProtKB-UniRule"/>
</dbReference>
<evidence type="ECO:0000259" key="13">
    <source>
        <dbReference type="Pfam" id="PF13632"/>
    </source>
</evidence>
<dbReference type="NCBIfam" id="NF003955">
    <property type="entry name" value="PRK05454.1-1"/>
    <property type="match status" value="1"/>
</dbReference>
<dbReference type="InterPro" id="IPR050321">
    <property type="entry name" value="Glycosyltr_2/OpgH_subfam"/>
</dbReference>
<dbReference type="Pfam" id="PF13632">
    <property type="entry name" value="Glyco_trans_2_3"/>
    <property type="match status" value="1"/>
</dbReference>
<dbReference type="EMBL" id="CP015243">
    <property type="protein sequence ID" value="ANF58272.1"/>
    <property type="molecule type" value="Genomic_DNA"/>
</dbReference>
<feature type="transmembrane region" description="Helical" evidence="12">
    <location>
        <begin position="521"/>
        <end position="540"/>
    </location>
</feature>
<dbReference type="KEGG" id="haa:A5892_12990"/>
<evidence type="ECO:0000256" key="3">
    <source>
        <dbReference type="ARBA" id="ARBA00009337"/>
    </source>
</evidence>
<dbReference type="PANTHER" id="PTHR43867:SF5">
    <property type="entry name" value="GLUCANS BIOSYNTHESIS GLUCOSYLTRANSFERASE H"/>
    <property type="match status" value="1"/>
</dbReference>
<evidence type="ECO:0000256" key="1">
    <source>
        <dbReference type="ARBA" id="ARBA00004429"/>
    </source>
</evidence>
<feature type="transmembrane region" description="Helical" evidence="12">
    <location>
        <begin position="186"/>
        <end position="211"/>
    </location>
</feature>
<dbReference type="STRING" id="376489.A5892_12990"/>
<keyword evidence="15" id="KW-1185">Reference proteome</keyword>
<accession>A0A172YGV0</accession>
<keyword evidence="7 12" id="KW-0328">Glycosyltransferase</keyword>
<dbReference type="Gene3D" id="3.90.550.10">
    <property type="entry name" value="Spore Coat Polysaccharide Biosynthesis Protein SpsA, Chain A"/>
    <property type="match status" value="1"/>
</dbReference>
<evidence type="ECO:0000256" key="4">
    <source>
        <dbReference type="ARBA" id="ARBA00020585"/>
    </source>
</evidence>
<dbReference type="Proteomes" id="UP000077875">
    <property type="component" value="Chromosome"/>
</dbReference>